<evidence type="ECO:0000313" key="2">
    <source>
        <dbReference type="EMBL" id="JAD30871.1"/>
    </source>
</evidence>
<proteinExistence type="predicted"/>
<organism evidence="2">
    <name type="scientific">Arundo donax</name>
    <name type="common">Giant reed</name>
    <name type="synonym">Donax arundinaceus</name>
    <dbReference type="NCBI Taxonomy" id="35708"/>
    <lineage>
        <taxon>Eukaryota</taxon>
        <taxon>Viridiplantae</taxon>
        <taxon>Streptophyta</taxon>
        <taxon>Embryophyta</taxon>
        <taxon>Tracheophyta</taxon>
        <taxon>Spermatophyta</taxon>
        <taxon>Magnoliopsida</taxon>
        <taxon>Liliopsida</taxon>
        <taxon>Poales</taxon>
        <taxon>Poaceae</taxon>
        <taxon>PACMAD clade</taxon>
        <taxon>Arundinoideae</taxon>
        <taxon>Arundineae</taxon>
        <taxon>Arundo</taxon>
    </lineage>
</organism>
<reference evidence="2" key="2">
    <citation type="journal article" date="2015" name="Data Brief">
        <title>Shoot transcriptome of the giant reed, Arundo donax.</title>
        <authorList>
            <person name="Barrero R.A."/>
            <person name="Guerrero F.D."/>
            <person name="Moolhuijzen P."/>
            <person name="Goolsby J.A."/>
            <person name="Tidwell J."/>
            <person name="Bellgard S.E."/>
            <person name="Bellgard M.I."/>
        </authorList>
    </citation>
    <scope>NUCLEOTIDE SEQUENCE</scope>
    <source>
        <tissue evidence="2">Shoot tissue taken approximately 20 cm above the soil surface</tissue>
    </source>
</reference>
<dbReference type="AlphaFoldDB" id="A0A0A8YWA6"/>
<protein>
    <submittedName>
        <fullName evidence="2">Uncharacterized protein</fullName>
    </submittedName>
</protein>
<reference evidence="2" key="1">
    <citation type="submission" date="2014-09" db="EMBL/GenBank/DDBJ databases">
        <authorList>
            <person name="Magalhaes I.L.F."/>
            <person name="Oliveira U."/>
            <person name="Santos F.R."/>
            <person name="Vidigal T.H.D.A."/>
            <person name="Brescovit A.D."/>
            <person name="Santos A.J."/>
        </authorList>
    </citation>
    <scope>NUCLEOTIDE SEQUENCE</scope>
    <source>
        <tissue evidence="2">Shoot tissue taken approximately 20 cm above the soil surface</tissue>
    </source>
</reference>
<accession>A0A0A8YWA6</accession>
<feature type="region of interest" description="Disordered" evidence="1">
    <location>
        <begin position="1"/>
        <end position="23"/>
    </location>
</feature>
<name>A0A0A8YWA6_ARUDO</name>
<dbReference type="EMBL" id="GBRH01267024">
    <property type="protein sequence ID" value="JAD30871.1"/>
    <property type="molecule type" value="Transcribed_RNA"/>
</dbReference>
<evidence type="ECO:0000256" key="1">
    <source>
        <dbReference type="SAM" id="MobiDB-lite"/>
    </source>
</evidence>
<sequence>MRSTVLRENGSGSGRRLERTTTA</sequence>